<dbReference type="Proteomes" id="UP000730739">
    <property type="component" value="Unassembled WGS sequence"/>
</dbReference>
<dbReference type="EMBL" id="JAGILA010000003">
    <property type="protein sequence ID" value="MBP2236402.1"/>
    <property type="molecule type" value="Genomic_DNA"/>
</dbReference>
<organism evidence="2 3">
    <name type="scientific">Sinorhizobium kostiense</name>
    <dbReference type="NCBI Taxonomy" id="76747"/>
    <lineage>
        <taxon>Bacteria</taxon>
        <taxon>Pseudomonadati</taxon>
        <taxon>Pseudomonadota</taxon>
        <taxon>Alphaproteobacteria</taxon>
        <taxon>Hyphomicrobiales</taxon>
        <taxon>Rhizobiaceae</taxon>
        <taxon>Sinorhizobium/Ensifer group</taxon>
        <taxon>Sinorhizobium</taxon>
    </lineage>
</organism>
<keyword evidence="3" id="KW-1185">Reference proteome</keyword>
<sequence length="48" mass="5092">MARLSPIRSFQVSPPAAKVSGERKPNAQTPDGGFAPKLTLENGTLMHS</sequence>
<reference evidence="2 3" key="1">
    <citation type="submission" date="2021-03" db="EMBL/GenBank/DDBJ databases">
        <title>Genomic Encyclopedia of Type Strains, Phase IV (KMG-IV): sequencing the most valuable type-strain genomes for metagenomic binning, comparative biology and taxonomic classification.</title>
        <authorList>
            <person name="Goeker M."/>
        </authorList>
    </citation>
    <scope>NUCLEOTIDE SEQUENCE [LARGE SCALE GENOMIC DNA]</scope>
    <source>
        <strain evidence="2 3">DSM 13372</strain>
    </source>
</reference>
<accession>A0ABS4R3F4</accession>
<proteinExistence type="predicted"/>
<gene>
    <name evidence="2" type="ORF">J2Z31_002916</name>
</gene>
<evidence type="ECO:0000256" key="1">
    <source>
        <dbReference type="SAM" id="MobiDB-lite"/>
    </source>
</evidence>
<evidence type="ECO:0000313" key="2">
    <source>
        <dbReference type="EMBL" id="MBP2236402.1"/>
    </source>
</evidence>
<feature type="region of interest" description="Disordered" evidence="1">
    <location>
        <begin position="1"/>
        <end position="48"/>
    </location>
</feature>
<evidence type="ECO:0000313" key="3">
    <source>
        <dbReference type="Proteomes" id="UP000730739"/>
    </source>
</evidence>
<comment type="caution">
    <text evidence="2">The sequence shown here is derived from an EMBL/GenBank/DDBJ whole genome shotgun (WGS) entry which is preliminary data.</text>
</comment>
<name>A0ABS4R3F4_9HYPH</name>
<protein>
    <submittedName>
        <fullName evidence="2">Uncharacterized protein</fullName>
    </submittedName>
</protein>